<protein>
    <submittedName>
        <fullName evidence="1">Vir protein, putative</fullName>
    </submittedName>
</protein>
<dbReference type="AlphaFoldDB" id="A0A1G4EGJ4"/>
<dbReference type="Pfam" id="PF05795">
    <property type="entry name" value="Plasmodium_Vir"/>
    <property type="match status" value="1"/>
</dbReference>
<accession>A0A1G4EGJ4</accession>
<name>A0A1G4EGJ4_PLAVI</name>
<evidence type="ECO:0000313" key="2">
    <source>
        <dbReference type="Proteomes" id="UP000196402"/>
    </source>
</evidence>
<gene>
    <name evidence="1" type="ORF">PVT01_000064500</name>
</gene>
<dbReference type="VEuPathDB" id="PlasmoDB:PVP01_0001000"/>
<reference evidence="1 2" key="1">
    <citation type="submission" date="2016-07" db="EMBL/GenBank/DDBJ databases">
        <authorList>
            <consortium name="Pathogen Informatics"/>
        </authorList>
    </citation>
    <scope>NUCLEOTIDE SEQUENCE [LARGE SCALE GENOMIC DNA]</scope>
</reference>
<dbReference type="Proteomes" id="UP000196402">
    <property type="component" value="Unassembled WGS sequence"/>
</dbReference>
<organism evidence="1 2">
    <name type="scientific">Plasmodium vivax</name>
    <name type="common">malaria parasite P. vivax</name>
    <dbReference type="NCBI Taxonomy" id="5855"/>
    <lineage>
        <taxon>Eukaryota</taxon>
        <taxon>Sar</taxon>
        <taxon>Alveolata</taxon>
        <taxon>Apicomplexa</taxon>
        <taxon>Aconoidasida</taxon>
        <taxon>Haemosporida</taxon>
        <taxon>Plasmodiidae</taxon>
        <taxon>Plasmodium</taxon>
        <taxon>Plasmodium (Plasmodium)</taxon>
    </lineage>
</organism>
<dbReference type="VEuPathDB" id="PlasmoDB:PVPAM_100007100"/>
<dbReference type="VEuPathDB" id="PlasmoDB:PVW1_100011500"/>
<dbReference type="EMBL" id="FLYH01000177">
    <property type="protein sequence ID" value="SCA83598.1"/>
    <property type="molecule type" value="Genomic_DNA"/>
</dbReference>
<evidence type="ECO:0000313" key="1">
    <source>
        <dbReference type="EMBL" id="SCA83598.1"/>
    </source>
</evidence>
<sequence>MSENITDISKWKEKVGFSYYPFLFNVWFAYEGFESSIRGDASENSYSAFCDVILNNLGESPDRYKSGCMKLMRNLKYYAPFTDHFRPTKERCDILYNWINNSIQDDTLKENIINKCFDEYDTAKKSMNDNIKCSYKSNNEDFENPMNIILLNIFNNNTQVITDTLTGKNVSDKLSCQKFVCEAVKIYKDMYETYCHNKKQETEKLQKTCLKLSQFKDSYDFFHKGLRSLNYILPSLDDIDNEISAKCSSDQKRTLLALGGGKIPGYNLESEMTTSVEGADISLRGDLSASADVGAYPSDEDVLAPFGNGDNPMKKTITTTVGTVAGASSLLALLYRFTPAKRLVHSGFGGTRGRISSNLYEGGTNELLFNEMEVEDFNPYNQRYDIGYSPM</sequence>
<dbReference type="InterPro" id="IPR008780">
    <property type="entry name" value="Plasmodium_Vir"/>
</dbReference>
<proteinExistence type="predicted"/>